<dbReference type="KEGG" id="paj:PAJ_0652"/>
<dbReference type="AlphaFoldDB" id="A0A0H3L1U8"/>
<sequence>MDHRRFQRRRQLHDFPVRACAAAAAHQRNIFRVVQGLRQGGQLIGGRQHQWQLRWIPVSAGGFRCGLQRDIARQDNHRYATIQDGFTHRNAQHLRQLLGVRYQLTVVAAFAEQLLRMGFLKVTTADFAGRNMGRNRQDRHAVAMAVKKAVNQVQVTGSA</sequence>
<proteinExistence type="predicted"/>
<name>A0A0H3L1U8_PANAA</name>
<gene>
    <name evidence="1" type="ordered locus">PAJ_0652</name>
</gene>
<evidence type="ECO:0000313" key="1">
    <source>
        <dbReference type="EMBL" id="BAK10732.1"/>
    </source>
</evidence>
<reference evidence="2" key="1">
    <citation type="journal article" date="2012" name="Appl. Microbiol. Biotechnol.">
        <title>The complete genome sequence of Pantoea ananatis AJ13355, an organism with great biotechnological potential.</title>
        <authorList>
            <person name="Hara Y."/>
            <person name="Kadotani N."/>
            <person name="Izui H."/>
            <person name="Katashkina J.I."/>
            <person name="Kuvaeva T.M."/>
            <person name="Andreeva I.G."/>
            <person name="Golubeva L.I."/>
            <person name="Malko D.B."/>
            <person name="Makeev V.J."/>
            <person name="Mashko S.V."/>
            <person name="Kozlov Y.I."/>
        </authorList>
    </citation>
    <scope>NUCLEOTIDE SEQUENCE [LARGE SCALE GENOMIC DNA]</scope>
    <source>
        <strain evidence="2">AJ13355</strain>
    </source>
</reference>
<accession>A0A0H3L1U8</accession>
<dbReference type="HOGENOM" id="CLU_1659052_0_0_6"/>
<dbReference type="Proteomes" id="UP000006690">
    <property type="component" value="Chromosome"/>
</dbReference>
<organism evidence="1 2">
    <name type="scientific">Pantoea ananatis (strain AJ13355)</name>
    <dbReference type="NCBI Taxonomy" id="932677"/>
    <lineage>
        <taxon>Bacteria</taxon>
        <taxon>Pseudomonadati</taxon>
        <taxon>Pseudomonadota</taxon>
        <taxon>Gammaproteobacteria</taxon>
        <taxon>Enterobacterales</taxon>
        <taxon>Erwiniaceae</taxon>
        <taxon>Pantoea</taxon>
    </lineage>
</organism>
<protein>
    <submittedName>
        <fullName evidence="1">Uncharacterized protein</fullName>
    </submittedName>
</protein>
<evidence type="ECO:0000313" key="2">
    <source>
        <dbReference type="Proteomes" id="UP000006690"/>
    </source>
</evidence>
<dbReference type="EMBL" id="AP012032">
    <property type="protein sequence ID" value="BAK10732.1"/>
    <property type="molecule type" value="Genomic_DNA"/>
</dbReference>